<evidence type="ECO:0000256" key="1">
    <source>
        <dbReference type="ARBA" id="ARBA00010815"/>
    </source>
</evidence>
<proteinExistence type="inferred from homology"/>
<dbReference type="PANTHER" id="PTHR43832:SF1">
    <property type="entry name" value="S-ADENOSYL-L-METHIONINE-DEPENDENT METHYLTRANSFERASES SUPERFAMILY PROTEIN"/>
    <property type="match status" value="1"/>
</dbReference>
<keyword evidence="3" id="KW-1185">Reference proteome</keyword>
<name>A0A9N9FDG7_9GLOM</name>
<comment type="caution">
    <text evidence="2">The sequence shown here is derived from an EMBL/GenBank/DDBJ whole genome shotgun (WGS) entry which is preliminary data.</text>
</comment>
<reference evidence="2" key="1">
    <citation type="submission" date="2021-06" db="EMBL/GenBank/DDBJ databases">
        <authorList>
            <person name="Kallberg Y."/>
            <person name="Tangrot J."/>
            <person name="Rosling A."/>
        </authorList>
    </citation>
    <scope>NUCLEOTIDE SEQUENCE</scope>
    <source>
        <strain evidence="2">CL551</strain>
    </source>
</reference>
<evidence type="ECO:0000313" key="2">
    <source>
        <dbReference type="EMBL" id="CAG8526356.1"/>
    </source>
</evidence>
<sequence length="108" mass="12871">MSIKNCFNKVGKSSSNSIWYESLLDRGLIPDFILRRGIRFLLDDRLREIKTSDLQKNQQRKMSYVKQLKERPIAEHTDKANEQHYEFKLEQITNRIRIGNETLDEAEE</sequence>
<dbReference type="Proteomes" id="UP000789342">
    <property type="component" value="Unassembled WGS sequence"/>
</dbReference>
<feature type="non-terminal residue" evidence="2">
    <location>
        <position position="1"/>
    </location>
</feature>
<protein>
    <submittedName>
        <fullName evidence="2">17432_t:CDS:1</fullName>
    </submittedName>
</protein>
<dbReference type="AlphaFoldDB" id="A0A9N9FDG7"/>
<evidence type="ECO:0000313" key="3">
    <source>
        <dbReference type="Proteomes" id="UP000789342"/>
    </source>
</evidence>
<organism evidence="2 3">
    <name type="scientific">Acaulospora morrowiae</name>
    <dbReference type="NCBI Taxonomy" id="94023"/>
    <lineage>
        <taxon>Eukaryota</taxon>
        <taxon>Fungi</taxon>
        <taxon>Fungi incertae sedis</taxon>
        <taxon>Mucoromycota</taxon>
        <taxon>Glomeromycotina</taxon>
        <taxon>Glomeromycetes</taxon>
        <taxon>Diversisporales</taxon>
        <taxon>Acaulosporaceae</taxon>
        <taxon>Acaulospora</taxon>
    </lineage>
</organism>
<dbReference type="PANTHER" id="PTHR43832">
    <property type="match status" value="1"/>
</dbReference>
<comment type="similarity">
    <text evidence="1">Belongs to the CFA/CMAS family.</text>
</comment>
<dbReference type="OrthoDB" id="506498at2759"/>
<dbReference type="EMBL" id="CAJVPV010002450">
    <property type="protein sequence ID" value="CAG8526356.1"/>
    <property type="molecule type" value="Genomic_DNA"/>
</dbReference>
<gene>
    <name evidence="2" type="ORF">AMORRO_LOCUS4457</name>
</gene>
<accession>A0A9N9FDG7</accession>